<evidence type="ECO:0000313" key="2">
    <source>
        <dbReference type="EMBL" id="MBI5170839.1"/>
    </source>
</evidence>
<evidence type="ECO:0000256" key="1">
    <source>
        <dbReference type="SAM" id="SignalP"/>
    </source>
</evidence>
<comment type="caution">
    <text evidence="2">The sequence shown here is derived from an EMBL/GenBank/DDBJ whole genome shotgun (WGS) entry which is preliminary data.</text>
</comment>
<dbReference type="Proteomes" id="UP000696931">
    <property type="component" value="Unassembled WGS sequence"/>
</dbReference>
<gene>
    <name evidence="2" type="ORF">HZA61_15225</name>
</gene>
<name>A0A933SEB8_UNCEI</name>
<dbReference type="AlphaFoldDB" id="A0A933SEB8"/>
<proteinExistence type="predicted"/>
<feature type="signal peptide" evidence="1">
    <location>
        <begin position="1"/>
        <end position="21"/>
    </location>
</feature>
<sequence>MMRRAMSVLGLLLAFAVPAAANSLDGAVATGYAPRVPVSAFARPLAWFDSSRLHMTHSIAVGSGFSGGTSALQTTEFSYAFRAPVTLKVAVGNTLGTSGFGGSSNGANFFLQGLDLGYQPSANTTLRVVFQNVRSPLQYGAGNPSPYGRSFWGY</sequence>
<reference evidence="2" key="1">
    <citation type="submission" date="2020-07" db="EMBL/GenBank/DDBJ databases">
        <title>Huge and variable diversity of episymbiotic CPR bacteria and DPANN archaea in groundwater ecosystems.</title>
        <authorList>
            <person name="He C.Y."/>
            <person name="Keren R."/>
            <person name="Whittaker M."/>
            <person name="Farag I.F."/>
            <person name="Doudna J."/>
            <person name="Cate J.H.D."/>
            <person name="Banfield J.F."/>
        </authorList>
    </citation>
    <scope>NUCLEOTIDE SEQUENCE</scope>
    <source>
        <strain evidence="2">NC_groundwater_1813_Pr3_B-0.1um_71_17</strain>
    </source>
</reference>
<keyword evidence="1" id="KW-0732">Signal</keyword>
<dbReference type="EMBL" id="JACRIW010000110">
    <property type="protein sequence ID" value="MBI5170839.1"/>
    <property type="molecule type" value="Genomic_DNA"/>
</dbReference>
<protein>
    <submittedName>
        <fullName evidence="2">Uncharacterized protein</fullName>
    </submittedName>
</protein>
<accession>A0A933SEB8</accession>
<feature type="chain" id="PRO_5037964071" evidence="1">
    <location>
        <begin position="22"/>
        <end position="154"/>
    </location>
</feature>
<evidence type="ECO:0000313" key="3">
    <source>
        <dbReference type="Proteomes" id="UP000696931"/>
    </source>
</evidence>
<organism evidence="2 3">
    <name type="scientific">Eiseniibacteriota bacterium</name>
    <dbReference type="NCBI Taxonomy" id="2212470"/>
    <lineage>
        <taxon>Bacteria</taxon>
        <taxon>Candidatus Eiseniibacteriota</taxon>
    </lineage>
</organism>